<dbReference type="EMBL" id="NIVC01002102">
    <property type="protein sequence ID" value="PAA60851.1"/>
    <property type="molecule type" value="Genomic_DNA"/>
</dbReference>
<dbReference type="Pfam" id="PF00373">
    <property type="entry name" value="FERM_M"/>
    <property type="match status" value="1"/>
</dbReference>
<dbReference type="SMART" id="SM01196">
    <property type="entry name" value="FERM_C"/>
    <property type="match status" value="1"/>
</dbReference>
<proteinExistence type="predicted"/>
<dbReference type="OrthoDB" id="10063592at2759"/>
<reference evidence="4 5" key="1">
    <citation type="submission" date="2017-06" db="EMBL/GenBank/DDBJ databases">
        <title>A platform for efficient transgenesis in Macrostomum lignano, a flatworm model organism for stem cell research.</title>
        <authorList>
            <person name="Berezikov E."/>
        </authorList>
    </citation>
    <scope>NUCLEOTIDE SEQUENCE [LARGE SCALE GENOMIC DNA]</scope>
    <source>
        <strain evidence="4">DV1</strain>
        <tissue evidence="4">Whole organism</tissue>
    </source>
</reference>
<keyword evidence="5" id="KW-1185">Reference proteome</keyword>
<dbReference type="InterPro" id="IPR011993">
    <property type="entry name" value="PH-like_dom_sf"/>
</dbReference>
<dbReference type="SUPFAM" id="SSF54236">
    <property type="entry name" value="Ubiquitin-like"/>
    <property type="match status" value="1"/>
</dbReference>
<dbReference type="InterPro" id="IPR019749">
    <property type="entry name" value="Band_41_domain"/>
</dbReference>
<dbReference type="Gene3D" id="2.30.29.30">
    <property type="entry name" value="Pleckstrin-homology domain (PH domain)/Phosphotyrosine-binding domain (PTB)"/>
    <property type="match status" value="1"/>
</dbReference>
<protein>
    <recommendedName>
        <fullName evidence="3">FERM domain-containing protein</fullName>
    </recommendedName>
</protein>
<evidence type="ECO:0000256" key="1">
    <source>
        <dbReference type="SAM" id="Coils"/>
    </source>
</evidence>
<feature type="coiled-coil region" evidence="1">
    <location>
        <begin position="578"/>
        <end position="664"/>
    </location>
</feature>
<dbReference type="Proteomes" id="UP000215902">
    <property type="component" value="Unassembled WGS sequence"/>
</dbReference>
<dbReference type="PANTHER" id="PTHR46079">
    <property type="entry name" value="FERM DOMAIN-CONTAINING PROTEIN 4"/>
    <property type="match status" value="1"/>
</dbReference>
<evidence type="ECO:0000313" key="4">
    <source>
        <dbReference type="EMBL" id="PAA60851.1"/>
    </source>
</evidence>
<dbReference type="PANTHER" id="PTHR46079:SF2">
    <property type="entry name" value="FERM DOMAIN-CONTAINING PROTEIN"/>
    <property type="match status" value="1"/>
</dbReference>
<dbReference type="InterPro" id="IPR035963">
    <property type="entry name" value="FERM_2"/>
</dbReference>
<feature type="region of interest" description="Disordered" evidence="2">
    <location>
        <begin position="541"/>
        <end position="569"/>
    </location>
</feature>
<feature type="region of interest" description="Disordered" evidence="2">
    <location>
        <begin position="749"/>
        <end position="774"/>
    </location>
</feature>
<dbReference type="InterPro" id="IPR018980">
    <property type="entry name" value="FERM_PH-like_C"/>
</dbReference>
<dbReference type="InterPro" id="IPR019748">
    <property type="entry name" value="FERM_central"/>
</dbReference>
<accession>A0A267EH55</accession>
<dbReference type="STRING" id="282301.A0A267EH55"/>
<comment type="caution">
    <text evidence="4">The sequence shown here is derived from an EMBL/GenBank/DDBJ whole genome shotgun (WGS) entry which is preliminary data.</text>
</comment>
<dbReference type="InterPro" id="IPR018979">
    <property type="entry name" value="FERM_N"/>
</dbReference>
<dbReference type="InterPro" id="IPR014352">
    <property type="entry name" value="FERM/acyl-CoA-bd_prot_sf"/>
</dbReference>
<dbReference type="SMART" id="SM00295">
    <property type="entry name" value="B41"/>
    <property type="match status" value="1"/>
</dbReference>
<dbReference type="GO" id="GO:0090162">
    <property type="term" value="P:establishment of epithelial cell polarity"/>
    <property type="evidence" value="ECO:0007669"/>
    <property type="project" value="InterPro"/>
</dbReference>
<dbReference type="SUPFAM" id="SSF47031">
    <property type="entry name" value="Second domain of FERM"/>
    <property type="match status" value="1"/>
</dbReference>
<dbReference type="InterPro" id="IPR000299">
    <property type="entry name" value="FERM_domain"/>
</dbReference>
<feature type="domain" description="FERM" evidence="3">
    <location>
        <begin position="8"/>
        <end position="326"/>
    </location>
</feature>
<dbReference type="Pfam" id="PF09379">
    <property type="entry name" value="FERM_N"/>
    <property type="match status" value="1"/>
</dbReference>
<dbReference type="CDD" id="cd14473">
    <property type="entry name" value="FERM_B-lobe"/>
    <property type="match status" value="1"/>
</dbReference>
<dbReference type="InterPro" id="IPR029071">
    <property type="entry name" value="Ubiquitin-like_domsf"/>
</dbReference>
<dbReference type="PROSITE" id="PS50057">
    <property type="entry name" value="FERM_3"/>
    <property type="match status" value="1"/>
</dbReference>
<dbReference type="AlphaFoldDB" id="A0A267EH55"/>
<evidence type="ECO:0000256" key="2">
    <source>
        <dbReference type="SAM" id="MobiDB-lite"/>
    </source>
</evidence>
<dbReference type="SUPFAM" id="SSF50729">
    <property type="entry name" value="PH domain-like"/>
    <property type="match status" value="1"/>
</dbReference>
<evidence type="ECO:0000313" key="5">
    <source>
        <dbReference type="Proteomes" id="UP000215902"/>
    </source>
</evidence>
<name>A0A267EH55_9PLAT</name>
<dbReference type="Gene3D" id="1.20.80.10">
    <property type="match status" value="1"/>
</dbReference>
<keyword evidence="1" id="KW-0175">Coiled coil</keyword>
<dbReference type="Gene3D" id="3.10.20.90">
    <property type="entry name" value="Phosphatidylinositol 3-kinase Catalytic Subunit, Chain A, domain 1"/>
    <property type="match status" value="1"/>
</dbReference>
<dbReference type="Pfam" id="PF09380">
    <property type="entry name" value="FERM_C"/>
    <property type="match status" value="1"/>
</dbReference>
<gene>
    <name evidence="4" type="ORF">BOX15_Mlig029400g1</name>
</gene>
<dbReference type="InterPro" id="IPR047176">
    <property type="entry name" value="FRMD4A/B"/>
</dbReference>
<organism evidence="4 5">
    <name type="scientific">Macrostomum lignano</name>
    <dbReference type="NCBI Taxonomy" id="282301"/>
    <lineage>
        <taxon>Eukaryota</taxon>
        <taxon>Metazoa</taxon>
        <taxon>Spiralia</taxon>
        <taxon>Lophotrochozoa</taxon>
        <taxon>Platyhelminthes</taxon>
        <taxon>Rhabditophora</taxon>
        <taxon>Macrostomorpha</taxon>
        <taxon>Macrostomida</taxon>
        <taxon>Macrostomidae</taxon>
        <taxon>Macrostomum</taxon>
    </lineage>
</organism>
<sequence length="930" mass="102699">MFSSSEGKKVSILLLDGSTVSIFVRPKLVASELLDLVCSQLMLQDRRCFGLCFQQQQQQSSLSSTASNNLCWLPRPLRVLDCEACKRSDTPVLEFRVKHFPPSLAELSDRRLSELFYLQCRQLIYNDDLLCDSDAQVFQLAALVLLAEHGDFVNNTTAIADLRQHCLFPVSLLQRHPSLEYCEQQTVVAYLQLSDSGQRSREDAIRAYLRLASGLPNFGQSQYSVTDSSGLPWWLGFSHRGVSVYDYNDRRHYRCCYSWSSLENIYCRDRKFTIDVRCDRKAPLSRWSFGKGDRIASRCWFADSAQTARRIFDFATSQHEFLIKFDDQSVDFYAESVKGCGSAGRRASEDRVSLASATDATSTASPSNIELPVVVTPPDNALATATFHSGSSSAGGRSLRDLKTSQHPALYNSSQSVNRLPAQLPSILTDPSDDCCSLSQQSVGSSTSSDLLQQSAAIKAATSRHLRQQQHARHLCQLTIGSGGSSGNTLRPLRKLSSGERRRLLERYRELRSLLAELRTRKADREEELARLIAQEKALANNSQSSLVDSGGAIGNRGDSPADPNTEDTRCLPTQYLVAVATNQHEDKQQQCSETESQLQQQLEQLQQELAVHKALVEASTRLLREAKESRQPRQLKKKRIAECQLAKERMAQISKKIQEVRDALCFAAEDAAAAASADGANVNEGVTAASVAVDFAIGSSFNSLSSGSSPRSVAADNTATSQDEQCLSVSASQNSSLLSLGAAASTARIAATSEQQPPHQQQQQRLQQPALQRIQQQQQLGSVKNRVTQCSMDSGYQDTVCSSLTSLQQQHQHQPTPVPPFAVAVRESVAAASRTKQRRRSSSVGDLSKELEKFELQLQQLQEHLPAKDCSIVIDKPVESQRARAVTVEQCGPAQNTNFPSSGLASPDTLSEYRYRPREALEYVQIKDS</sequence>
<evidence type="ECO:0000259" key="3">
    <source>
        <dbReference type="PROSITE" id="PS50057"/>
    </source>
</evidence>